<dbReference type="Proteomes" id="UP000827092">
    <property type="component" value="Unassembled WGS sequence"/>
</dbReference>
<feature type="region of interest" description="Disordered" evidence="1">
    <location>
        <begin position="225"/>
        <end position="294"/>
    </location>
</feature>
<evidence type="ECO:0000256" key="1">
    <source>
        <dbReference type="SAM" id="MobiDB-lite"/>
    </source>
</evidence>
<feature type="compositionally biased region" description="Polar residues" evidence="1">
    <location>
        <begin position="344"/>
        <end position="436"/>
    </location>
</feature>
<feature type="compositionally biased region" description="Polar residues" evidence="1">
    <location>
        <begin position="274"/>
        <end position="291"/>
    </location>
</feature>
<accession>A0AAV6TQL9</accession>
<dbReference type="AlphaFoldDB" id="A0AAV6TQL9"/>
<gene>
    <name evidence="2" type="ORF">JTE90_018804</name>
</gene>
<sequence>MAVRRVMHELFPDNLSNGVFEISRVQDWDPKVSLDEWLELEPKAFVTYIPPGDKRVFFISVPENEAHFTRLLTSAFFPDTLLPDPVIGFDKVSARLLKDPSNARRKSSVRTIYRCGQNLFIVCKWFTFGLLHVEEGEKHVYMSNASIKVFHMSSSASVPGMRPPNLQERAFCPRDFSYFTEYVMRPSTTYTVPAMTRYLIVTVKKCYFTVDRLASDVLVEGSIPFDSHRTDEDPINTIPVLSPRSPRPEDDRLQSSAAKRTRRRSPERDLPACSSWSSPREMNQPQDTVTGATEEERYQEWMQELTSCDFLSSDFPLETCVPFATTPGGSSEAYVIPFDPTEMISPQASSDITPQASSDITPQASSDITPQASSDITPQASSDITPQASSDITPQASPGITPQASPGITPQASPGITPQASPDITPQAYSPITPQASADPPRHVTDPPRHVTDTSSRCIVTHLPAPRLWRRTQPGTVAQAHITVFQHRTYLWEDDDAPGMGPTLRAAMSSEAPVLALDLSHMDVPMDFSRPQ</sequence>
<dbReference type="EMBL" id="JAFNEN010001400">
    <property type="protein sequence ID" value="KAG8173954.1"/>
    <property type="molecule type" value="Genomic_DNA"/>
</dbReference>
<protein>
    <submittedName>
        <fullName evidence="2">Uncharacterized protein</fullName>
    </submittedName>
</protein>
<feature type="region of interest" description="Disordered" evidence="1">
    <location>
        <begin position="344"/>
        <end position="454"/>
    </location>
</feature>
<keyword evidence="3" id="KW-1185">Reference proteome</keyword>
<feature type="compositionally biased region" description="Basic and acidic residues" evidence="1">
    <location>
        <begin position="440"/>
        <end position="452"/>
    </location>
</feature>
<proteinExistence type="predicted"/>
<organism evidence="2 3">
    <name type="scientific">Oedothorax gibbosus</name>
    <dbReference type="NCBI Taxonomy" id="931172"/>
    <lineage>
        <taxon>Eukaryota</taxon>
        <taxon>Metazoa</taxon>
        <taxon>Ecdysozoa</taxon>
        <taxon>Arthropoda</taxon>
        <taxon>Chelicerata</taxon>
        <taxon>Arachnida</taxon>
        <taxon>Araneae</taxon>
        <taxon>Araneomorphae</taxon>
        <taxon>Entelegynae</taxon>
        <taxon>Araneoidea</taxon>
        <taxon>Linyphiidae</taxon>
        <taxon>Erigoninae</taxon>
        <taxon>Oedothorax</taxon>
    </lineage>
</organism>
<evidence type="ECO:0000313" key="2">
    <source>
        <dbReference type="EMBL" id="KAG8173954.1"/>
    </source>
</evidence>
<evidence type="ECO:0000313" key="3">
    <source>
        <dbReference type="Proteomes" id="UP000827092"/>
    </source>
</evidence>
<comment type="caution">
    <text evidence="2">The sequence shown here is derived from an EMBL/GenBank/DDBJ whole genome shotgun (WGS) entry which is preliminary data.</text>
</comment>
<reference evidence="2 3" key="1">
    <citation type="journal article" date="2022" name="Nat. Ecol. Evol.">
        <title>A masculinizing supergene underlies an exaggerated male reproductive morph in a spider.</title>
        <authorList>
            <person name="Hendrickx F."/>
            <person name="De Corte Z."/>
            <person name="Sonet G."/>
            <person name="Van Belleghem S.M."/>
            <person name="Kostlbacher S."/>
            <person name="Vangestel C."/>
        </authorList>
    </citation>
    <scope>NUCLEOTIDE SEQUENCE [LARGE SCALE GENOMIC DNA]</scope>
    <source>
        <strain evidence="2">W744_W776</strain>
    </source>
</reference>
<name>A0AAV6TQL9_9ARAC</name>